<evidence type="ECO:0000259" key="3">
    <source>
        <dbReference type="Pfam" id="PF18962"/>
    </source>
</evidence>
<dbReference type="EMBL" id="JAKZGO010000005">
    <property type="protein sequence ID" value="MCH7413456.1"/>
    <property type="molecule type" value="Genomic_DNA"/>
</dbReference>
<feature type="domain" description="Secretion system C-terminal sorting" evidence="3">
    <location>
        <begin position="628"/>
        <end position="698"/>
    </location>
</feature>
<dbReference type="Pfam" id="PF13517">
    <property type="entry name" value="FG-GAP_3"/>
    <property type="match status" value="1"/>
</dbReference>
<dbReference type="PANTHER" id="PTHR46580">
    <property type="entry name" value="SENSOR KINASE-RELATED"/>
    <property type="match status" value="1"/>
</dbReference>
<evidence type="ECO:0000256" key="2">
    <source>
        <dbReference type="SAM" id="SignalP"/>
    </source>
</evidence>
<protein>
    <submittedName>
        <fullName evidence="4">T9SS type A sorting domain-containing protein</fullName>
    </submittedName>
</protein>
<comment type="caution">
    <text evidence="4">The sequence shown here is derived from an EMBL/GenBank/DDBJ whole genome shotgun (WGS) entry which is preliminary data.</text>
</comment>
<dbReference type="InterPro" id="IPR013517">
    <property type="entry name" value="FG-GAP"/>
</dbReference>
<dbReference type="PANTHER" id="PTHR46580:SF4">
    <property type="entry name" value="ATP_GTP-BINDING PROTEIN"/>
    <property type="match status" value="1"/>
</dbReference>
<dbReference type="InterPro" id="IPR026444">
    <property type="entry name" value="Secre_tail"/>
</dbReference>
<feature type="chain" id="PRO_5045523295" evidence="2">
    <location>
        <begin position="19"/>
        <end position="701"/>
    </location>
</feature>
<evidence type="ECO:0000313" key="5">
    <source>
        <dbReference type="Proteomes" id="UP001165430"/>
    </source>
</evidence>
<sequence>MIKYFTFFLLLISSLSFAQTAFRYHQNIAVSQGGENLSIPFAGGMNAAQIQTMDVDGDGIEELVIWDINARQISVFKISGNSYIHLPEMSYFFPSDVNGFLVLADFDGDGKKDLFTSSPFGIRAYRNVSPASAGVPTWELAQNFLRLDNNSNLQANNLDIPLIMDVDGDGDLDIATFNFASGDFLEFYKNTSVERKGVPDIDGFAFPEARWGGFEFCDCGSFSFGVTCAGFPMGRVLDNENKRIEHAGGHSILYADFDGDGIFDLLMGQDECDVLYFLPNRGTNAIPIFDEFSTSLSGIGDLPQFPIFHAAQIFQDNLVVSTNSSSIAGPFRADYAQNIFSIPLSGGEQSPFLQNQILDFGENTHPFFKGNQNEGTLILTANSLIGNRVVGRAITINTSLDSWEILDENYLELPSLGLTDLQYIEYVNAQNRTSYWLAGTDTVNLSLQKKLFWSSSNRFQDLNEVSIPGITGRPLDHFEFFSYQNRDYLLMARQTGELVLFEVNFSNSPQLTLLERNFLGFQDSPAARNLNVHVIPNQSPSLYAIDQRGMLFFLVDFMNSDIREVVGIQINDSLLETKFGRNTWISHVESPFTAQYDLIIGNTAGGIQYLKSMDTEGGSDGEKFLVKIYPNPSNGPISVLTNQNASLSIISSLGQILREDLEVRVNSVLELQFDQLAPGIYILRFQLENGQSHSRRVVVRP</sequence>
<keyword evidence="5" id="KW-1185">Reference proteome</keyword>
<accession>A0ABS9VAJ4</accession>
<dbReference type="RefSeq" id="WP_241411235.1">
    <property type="nucleotide sequence ID" value="NZ_JAKZGO010000005.1"/>
</dbReference>
<evidence type="ECO:0000256" key="1">
    <source>
        <dbReference type="ARBA" id="ARBA00022729"/>
    </source>
</evidence>
<dbReference type="Pfam" id="PF18962">
    <property type="entry name" value="Por_Secre_tail"/>
    <property type="match status" value="1"/>
</dbReference>
<dbReference type="Proteomes" id="UP001165430">
    <property type="component" value="Unassembled WGS sequence"/>
</dbReference>
<gene>
    <name evidence="4" type="ORF">MM213_08170</name>
</gene>
<reference evidence="4" key="1">
    <citation type="submission" date="2022-03" db="EMBL/GenBank/DDBJ databases">
        <title>De novo assembled genomes of Belliella spp. (Cyclobacteriaceae) strains.</title>
        <authorList>
            <person name="Szabo A."/>
            <person name="Korponai K."/>
            <person name="Felfoldi T."/>
        </authorList>
    </citation>
    <scope>NUCLEOTIDE SEQUENCE</scope>
    <source>
        <strain evidence="4">DSM 111903</strain>
    </source>
</reference>
<evidence type="ECO:0000313" key="4">
    <source>
        <dbReference type="EMBL" id="MCH7413456.1"/>
    </source>
</evidence>
<dbReference type="NCBIfam" id="TIGR04183">
    <property type="entry name" value="Por_Secre_tail"/>
    <property type="match status" value="1"/>
</dbReference>
<dbReference type="InterPro" id="IPR028994">
    <property type="entry name" value="Integrin_alpha_N"/>
</dbReference>
<dbReference type="SUPFAM" id="SSF69318">
    <property type="entry name" value="Integrin alpha N-terminal domain"/>
    <property type="match status" value="2"/>
</dbReference>
<name>A0ABS9VAJ4_9BACT</name>
<keyword evidence="1 2" id="KW-0732">Signal</keyword>
<proteinExistence type="predicted"/>
<dbReference type="Gene3D" id="2.130.10.130">
    <property type="entry name" value="Integrin alpha, N-terminal"/>
    <property type="match status" value="1"/>
</dbReference>
<organism evidence="4 5">
    <name type="scientific">Belliella alkalica</name>
    <dbReference type="NCBI Taxonomy" id="1730871"/>
    <lineage>
        <taxon>Bacteria</taxon>
        <taxon>Pseudomonadati</taxon>
        <taxon>Bacteroidota</taxon>
        <taxon>Cytophagia</taxon>
        <taxon>Cytophagales</taxon>
        <taxon>Cyclobacteriaceae</taxon>
        <taxon>Belliella</taxon>
    </lineage>
</organism>
<feature type="signal peptide" evidence="2">
    <location>
        <begin position="1"/>
        <end position="18"/>
    </location>
</feature>